<dbReference type="GO" id="GO:0052689">
    <property type="term" value="F:carboxylic ester hydrolase activity"/>
    <property type="evidence" value="ECO:0007669"/>
    <property type="project" value="TreeGrafter"/>
</dbReference>
<dbReference type="EC" id="3.1.1.-" evidence="3"/>
<protein>
    <recommendedName>
        <fullName evidence="3">Carboxylic ester hydrolase</fullName>
        <ecNumber evidence="3">3.1.1.-</ecNumber>
    </recommendedName>
</protein>
<gene>
    <name evidence="5" type="ORF">TARUN_868</name>
</gene>
<dbReference type="Pfam" id="PF00135">
    <property type="entry name" value="COesterase"/>
    <property type="match status" value="1"/>
</dbReference>
<dbReference type="EMBL" id="PXOA01000056">
    <property type="protein sequence ID" value="RFU81351.1"/>
    <property type="molecule type" value="Genomic_DNA"/>
</dbReference>
<dbReference type="Proteomes" id="UP000266272">
    <property type="component" value="Unassembled WGS sequence"/>
</dbReference>
<evidence type="ECO:0000313" key="5">
    <source>
        <dbReference type="EMBL" id="RFU81351.1"/>
    </source>
</evidence>
<sequence length="575" mass="63041">MRFAGYVQAAWGLLAYTSLATLAPSATIPITDVTYRGIHRNGIEVFLNIQYGEDTGGQNRFKPPRPHIPVPGSTIQADSYGPACPQALGGWLLPLALSNITEISEDCLNLNIARPKGTKPSDLLPVMVYLHGGSFWAGSNSEITISPDGLILESVKNELPIIHVIMNYRLGFFGFAQSNALKAEGSENAGLRDQRLAIEWVRETIVHFGGNPDKITIFGQSSGGLAVGAHILSYGGKKPVPFQQAICESQALEPGITSDFTINAMKAVVDYIGCDKSDLHSPDTIFCLRDHDMNSLLNASLTTYRSDLNVGDIWLPVVDGDFLPDAPSHLIIHRQFAKHITVMMGWCHDDLTLFTDTNISTSNDTRSFITSYVPTLSSGNVDTLLSLYPVTDFPAGKELSSEFYRSARIFRDILMTCQPLYFAEGLAQAKNTVYLYEWNQTVLEPILEFLGHPAGMGPIHTSEFAYIFGNLSHYNTDGFPFNPSPSDYELKVRGSRSWSTFASTGKPGLPNYKTFQGFTPAYERQGQVKVFVAGGPNEGLSYIDGPQAHPALASEKLRERCGFLNSAGVIEELKY</sequence>
<name>A0A395P0T3_TRIAR</name>
<dbReference type="OrthoDB" id="408631at2759"/>
<dbReference type="Gene3D" id="3.40.50.1820">
    <property type="entry name" value="alpha/beta hydrolase"/>
    <property type="match status" value="1"/>
</dbReference>
<feature type="signal peptide" evidence="3">
    <location>
        <begin position="1"/>
        <end position="27"/>
    </location>
</feature>
<evidence type="ECO:0000256" key="2">
    <source>
        <dbReference type="ARBA" id="ARBA00022801"/>
    </source>
</evidence>
<feature type="chain" id="PRO_5017105113" description="Carboxylic ester hydrolase" evidence="3">
    <location>
        <begin position="28"/>
        <end position="575"/>
    </location>
</feature>
<dbReference type="PROSITE" id="PS00122">
    <property type="entry name" value="CARBOXYLESTERASE_B_1"/>
    <property type="match status" value="1"/>
</dbReference>
<reference evidence="5 6" key="1">
    <citation type="journal article" date="2018" name="PLoS Pathog.">
        <title>Evolution of structural diversity of trichothecenes, a family of toxins produced by plant pathogenic and entomopathogenic fungi.</title>
        <authorList>
            <person name="Proctor R.H."/>
            <person name="McCormick S.P."/>
            <person name="Kim H.S."/>
            <person name="Cardoza R.E."/>
            <person name="Stanley A.M."/>
            <person name="Lindo L."/>
            <person name="Kelly A."/>
            <person name="Brown D.W."/>
            <person name="Lee T."/>
            <person name="Vaughan M.M."/>
            <person name="Alexander N.J."/>
            <person name="Busman M."/>
            <person name="Gutierrez S."/>
        </authorList>
    </citation>
    <scope>NUCLEOTIDE SEQUENCE [LARGE SCALE GENOMIC DNA]</scope>
    <source>
        <strain evidence="5 6">IBT 40837</strain>
    </source>
</reference>
<dbReference type="InterPro" id="IPR050654">
    <property type="entry name" value="AChE-related_enzymes"/>
</dbReference>
<dbReference type="AlphaFoldDB" id="A0A395P0T3"/>
<keyword evidence="2 3" id="KW-0378">Hydrolase</keyword>
<dbReference type="SUPFAM" id="SSF53474">
    <property type="entry name" value="alpha/beta-Hydrolases"/>
    <property type="match status" value="1"/>
</dbReference>
<dbReference type="InterPro" id="IPR029058">
    <property type="entry name" value="AB_hydrolase_fold"/>
</dbReference>
<dbReference type="PANTHER" id="PTHR43918">
    <property type="entry name" value="ACETYLCHOLINESTERASE"/>
    <property type="match status" value="1"/>
</dbReference>
<evidence type="ECO:0000259" key="4">
    <source>
        <dbReference type="Pfam" id="PF00135"/>
    </source>
</evidence>
<comment type="similarity">
    <text evidence="1 3">Belongs to the type-B carboxylesterase/lipase family.</text>
</comment>
<evidence type="ECO:0000256" key="3">
    <source>
        <dbReference type="RuleBase" id="RU361235"/>
    </source>
</evidence>
<evidence type="ECO:0000313" key="6">
    <source>
        <dbReference type="Proteomes" id="UP000266272"/>
    </source>
</evidence>
<organism evidence="5 6">
    <name type="scientific">Trichoderma arundinaceum</name>
    <dbReference type="NCBI Taxonomy" id="490622"/>
    <lineage>
        <taxon>Eukaryota</taxon>
        <taxon>Fungi</taxon>
        <taxon>Dikarya</taxon>
        <taxon>Ascomycota</taxon>
        <taxon>Pezizomycotina</taxon>
        <taxon>Sordariomycetes</taxon>
        <taxon>Hypocreomycetidae</taxon>
        <taxon>Hypocreales</taxon>
        <taxon>Hypocreaceae</taxon>
        <taxon>Trichoderma</taxon>
    </lineage>
</organism>
<comment type="caution">
    <text evidence="5">The sequence shown here is derived from an EMBL/GenBank/DDBJ whole genome shotgun (WGS) entry which is preliminary data.</text>
</comment>
<accession>A0A395P0T3</accession>
<keyword evidence="6" id="KW-1185">Reference proteome</keyword>
<dbReference type="InterPro" id="IPR019826">
    <property type="entry name" value="Carboxylesterase_B_AS"/>
</dbReference>
<dbReference type="PANTHER" id="PTHR43918:SF4">
    <property type="entry name" value="CARBOXYLIC ESTER HYDROLASE"/>
    <property type="match status" value="1"/>
</dbReference>
<keyword evidence="3" id="KW-0732">Signal</keyword>
<evidence type="ECO:0000256" key="1">
    <source>
        <dbReference type="ARBA" id="ARBA00005964"/>
    </source>
</evidence>
<dbReference type="InterPro" id="IPR002018">
    <property type="entry name" value="CarbesteraseB"/>
</dbReference>
<proteinExistence type="inferred from homology"/>
<dbReference type="STRING" id="490622.A0A395P0T3"/>
<feature type="domain" description="Carboxylesterase type B" evidence="4">
    <location>
        <begin position="42"/>
        <end position="520"/>
    </location>
</feature>